<accession>A0A5B7K4F8</accession>
<protein>
    <submittedName>
        <fullName evidence="1">Uncharacterized protein</fullName>
    </submittedName>
</protein>
<name>A0A5B7K4F8_PORTR</name>
<evidence type="ECO:0000313" key="2">
    <source>
        <dbReference type="Proteomes" id="UP000324222"/>
    </source>
</evidence>
<proteinExistence type="predicted"/>
<reference evidence="1 2" key="1">
    <citation type="submission" date="2019-05" db="EMBL/GenBank/DDBJ databases">
        <title>Another draft genome of Portunus trituberculatus and its Hox gene families provides insights of decapod evolution.</title>
        <authorList>
            <person name="Jeong J.-H."/>
            <person name="Song I."/>
            <person name="Kim S."/>
            <person name="Choi T."/>
            <person name="Kim D."/>
            <person name="Ryu S."/>
            <person name="Kim W."/>
        </authorList>
    </citation>
    <scope>NUCLEOTIDE SEQUENCE [LARGE SCALE GENOMIC DNA]</scope>
    <source>
        <tissue evidence="1">Muscle</tissue>
    </source>
</reference>
<comment type="caution">
    <text evidence="1">The sequence shown here is derived from an EMBL/GenBank/DDBJ whole genome shotgun (WGS) entry which is preliminary data.</text>
</comment>
<gene>
    <name evidence="1" type="ORF">E2C01_094921</name>
</gene>
<evidence type="ECO:0000313" key="1">
    <source>
        <dbReference type="EMBL" id="MPC99504.1"/>
    </source>
</evidence>
<dbReference type="AlphaFoldDB" id="A0A5B7K4F8"/>
<dbReference type="Proteomes" id="UP000324222">
    <property type="component" value="Unassembled WGS sequence"/>
</dbReference>
<keyword evidence="2" id="KW-1185">Reference proteome</keyword>
<sequence length="40" mass="4536">MMRTTIRNTSITNNMASKRYSGNCEKGYDRALYTTKCAAI</sequence>
<organism evidence="1 2">
    <name type="scientific">Portunus trituberculatus</name>
    <name type="common">Swimming crab</name>
    <name type="synonym">Neptunus trituberculatus</name>
    <dbReference type="NCBI Taxonomy" id="210409"/>
    <lineage>
        <taxon>Eukaryota</taxon>
        <taxon>Metazoa</taxon>
        <taxon>Ecdysozoa</taxon>
        <taxon>Arthropoda</taxon>
        <taxon>Crustacea</taxon>
        <taxon>Multicrustacea</taxon>
        <taxon>Malacostraca</taxon>
        <taxon>Eumalacostraca</taxon>
        <taxon>Eucarida</taxon>
        <taxon>Decapoda</taxon>
        <taxon>Pleocyemata</taxon>
        <taxon>Brachyura</taxon>
        <taxon>Eubrachyura</taxon>
        <taxon>Portunoidea</taxon>
        <taxon>Portunidae</taxon>
        <taxon>Portuninae</taxon>
        <taxon>Portunus</taxon>
    </lineage>
</organism>
<dbReference type="EMBL" id="VSRR010118644">
    <property type="protein sequence ID" value="MPC99504.1"/>
    <property type="molecule type" value="Genomic_DNA"/>
</dbReference>